<comment type="caution">
    <text evidence="2">The sequence shown here is derived from an EMBL/GenBank/DDBJ whole genome shotgun (WGS) entry which is preliminary data.</text>
</comment>
<dbReference type="Pfam" id="PF25333">
    <property type="entry name" value="DUF2921_N"/>
    <property type="match status" value="1"/>
</dbReference>
<protein>
    <recommendedName>
        <fullName evidence="1">DUF2921 domain-containing protein</fullName>
    </recommendedName>
</protein>
<organism evidence="2 3">
    <name type="scientific">Rubroshorea leprosula</name>
    <dbReference type="NCBI Taxonomy" id="152421"/>
    <lineage>
        <taxon>Eukaryota</taxon>
        <taxon>Viridiplantae</taxon>
        <taxon>Streptophyta</taxon>
        <taxon>Embryophyta</taxon>
        <taxon>Tracheophyta</taxon>
        <taxon>Spermatophyta</taxon>
        <taxon>Magnoliopsida</taxon>
        <taxon>eudicotyledons</taxon>
        <taxon>Gunneridae</taxon>
        <taxon>Pentapetalae</taxon>
        <taxon>rosids</taxon>
        <taxon>malvids</taxon>
        <taxon>Malvales</taxon>
        <taxon>Dipterocarpaceae</taxon>
        <taxon>Rubroshorea</taxon>
    </lineage>
</organism>
<proteinExistence type="predicted"/>
<evidence type="ECO:0000259" key="1">
    <source>
        <dbReference type="Pfam" id="PF25333"/>
    </source>
</evidence>
<dbReference type="EMBL" id="BPVZ01000033">
    <property type="protein sequence ID" value="GKV10905.1"/>
    <property type="molecule type" value="Genomic_DNA"/>
</dbReference>
<evidence type="ECO:0000313" key="3">
    <source>
        <dbReference type="Proteomes" id="UP001054252"/>
    </source>
</evidence>
<name>A0AAV5JJB9_9ROSI</name>
<dbReference type="AlphaFoldDB" id="A0AAV5JJB9"/>
<feature type="domain" description="DUF2921" evidence="1">
    <location>
        <begin position="125"/>
        <end position="215"/>
    </location>
</feature>
<dbReference type="InterPro" id="IPR057425">
    <property type="entry name" value="DUF2921_N"/>
</dbReference>
<sequence>MVGSGGVSQRDAGKSEPYRVVLKLTYSKNSSNFGILASGVLESLDDKHCVSNFDPISILGMRDHDDEYEFPLIDSYRHSDTWSGNDDDGEESLPLSSKWEFALLSVNQLLPLNWNIGVIAPMPVVVLFLRQIRCVDKGKMQILLAFRNSSTFGSRMVPFPFDPNTTLIAEGAWDKEENRLYGVACRILNFTRSTADAFVGDRSTKFSLGFRKILSS</sequence>
<dbReference type="PANTHER" id="PTHR33389:SF22">
    <property type="entry name" value="FAMILY PROTEIN, PUTATIVE (DUF2921)-RELATED"/>
    <property type="match status" value="1"/>
</dbReference>
<accession>A0AAV5JJB9</accession>
<reference evidence="2 3" key="1">
    <citation type="journal article" date="2021" name="Commun. Biol.">
        <title>The genome of Shorea leprosula (Dipterocarpaceae) highlights the ecological relevance of drought in aseasonal tropical rainforests.</title>
        <authorList>
            <person name="Ng K.K.S."/>
            <person name="Kobayashi M.J."/>
            <person name="Fawcett J.A."/>
            <person name="Hatakeyama M."/>
            <person name="Paape T."/>
            <person name="Ng C.H."/>
            <person name="Ang C.C."/>
            <person name="Tnah L.H."/>
            <person name="Lee C.T."/>
            <person name="Nishiyama T."/>
            <person name="Sese J."/>
            <person name="O'Brien M.J."/>
            <person name="Copetti D."/>
            <person name="Mohd Noor M.I."/>
            <person name="Ong R.C."/>
            <person name="Putra M."/>
            <person name="Sireger I.Z."/>
            <person name="Indrioko S."/>
            <person name="Kosugi Y."/>
            <person name="Izuno A."/>
            <person name="Isagi Y."/>
            <person name="Lee S.L."/>
            <person name="Shimizu K.K."/>
        </authorList>
    </citation>
    <scope>NUCLEOTIDE SEQUENCE [LARGE SCALE GENOMIC DNA]</scope>
    <source>
        <strain evidence="2">214</strain>
    </source>
</reference>
<evidence type="ECO:0000313" key="2">
    <source>
        <dbReference type="EMBL" id="GKV10905.1"/>
    </source>
</evidence>
<dbReference type="PANTHER" id="PTHR33389">
    <property type="entry name" value="FAMILY PROTEIN, PUTATIVE (DUF2921)-RELATED"/>
    <property type="match status" value="1"/>
</dbReference>
<gene>
    <name evidence="2" type="ORF">SLEP1_g22210</name>
</gene>
<dbReference type="Proteomes" id="UP001054252">
    <property type="component" value="Unassembled WGS sequence"/>
</dbReference>
<keyword evidence="3" id="KW-1185">Reference proteome</keyword>